<dbReference type="AlphaFoldDB" id="A0A212TCT1"/>
<feature type="domain" description="DUF222" evidence="2">
    <location>
        <begin position="143"/>
        <end position="383"/>
    </location>
</feature>
<protein>
    <recommendedName>
        <fullName evidence="2">DUF222 domain-containing protein</fullName>
    </recommendedName>
</protein>
<sequence>MTDAAGVGCGPWEALEEAFARANGAVDELMAAMAEAGRDGGAPGPRELEWLARSAAAFSARGDRVRQRSFGVLRAARESGRASHDDDSQYVARKTAGDGRRARRDQWLAEALGNDAPVLRGENGTERGGEAPGRATEGGPRPLATAMDRGLVREEQARVVLAAVEDLPESHDAAVRRRFEAELGEKAQQLTPRQLRVAARRLLEEYGVPRAEVERRHEGRVREREEQSLASAQFWMKDNGDGTWFGQFTLPELQAHMLDKVIGALASPRRRGTPGAGVEEVVDWRHERGRAFAELVDHLPADELGAKTNAVVMVMTDLETLRGETDRAGVTDSGAEVSAGQVRRLAASAGIIPVVMGGPSQPLDLGRQTRVFSTSQRAALVSRYDACAEEHCDRPLAWCEIHHEQPWVSTTWSDGRWSGPPGRTDLRNAIPLCGRHHRRLADRSYRHTVERDAHGRATVRFHLHREPARRDPAPQVLAPDAPTQREAARG</sequence>
<accession>A0A212TCT1</accession>
<dbReference type="Proteomes" id="UP000198122">
    <property type="component" value="Unassembled WGS sequence"/>
</dbReference>
<evidence type="ECO:0000313" key="3">
    <source>
        <dbReference type="EMBL" id="SNC63833.1"/>
    </source>
</evidence>
<dbReference type="EMBL" id="FYEZ01000001">
    <property type="protein sequence ID" value="SNC63833.1"/>
    <property type="molecule type" value="Genomic_DNA"/>
</dbReference>
<dbReference type="Pfam" id="PF02720">
    <property type="entry name" value="DUF222"/>
    <property type="match status" value="1"/>
</dbReference>
<dbReference type="InterPro" id="IPR003615">
    <property type="entry name" value="HNH_nuc"/>
</dbReference>
<evidence type="ECO:0000313" key="4">
    <source>
        <dbReference type="Proteomes" id="UP000198122"/>
    </source>
</evidence>
<dbReference type="InterPro" id="IPR003870">
    <property type="entry name" value="DUF222"/>
</dbReference>
<evidence type="ECO:0000256" key="1">
    <source>
        <dbReference type="SAM" id="MobiDB-lite"/>
    </source>
</evidence>
<dbReference type="CDD" id="cd00085">
    <property type="entry name" value="HNHc"/>
    <property type="match status" value="1"/>
</dbReference>
<name>A0A212TCT1_9MICO</name>
<keyword evidence="4" id="KW-1185">Reference proteome</keyword>
<dbReference type="RefSeq" id="WP_088817902.1">
    <property type="nucleotide sequence ID" value="NZ_FYEZ01000001.1"/>
</dbReference>
<gene>
    <name evidence="3" type="ORF">SAMN05445756_0988</name>
</gene>
<feature type="region of interest" description="Disordered" evidence="1">
    <location>
        <begin position="464"/>
        <end position="490"/>
    </location>
</feature>
<evidence type="ECO:0000259" key="2">
    <source>
        <dbReference type="Pfam" id="PF02720"/>
    </source>
</evidence>
<proteinExistence type="predicted"/>
<dbReference type="OrthoDB" id="5177627at2"/>
<feature type="region of interest" description="Disordered" evidence="1">
    <location>
        <begin position="113"/>
        <end position="143"/>
    </location>
</feature>
<organism evidence="3 4">
    <name type="scientific">Kytococcus aerolatus</name>
    <dbReference type="NCBI Taxonomy" id="592308"/>
    <lineage>
        <taxon>Bacteria</taxon>
        <taxon>Bacillati</taxon>
        <taxon>Actinomycetota</taxon>
        <taxon>Actinomycetes</taxon>
        <taxon>Micrococcales</taxon>
        <taxon>Kytococcaceae</taxon>
        <taxon>Kytococcus</taxon>
    </lineage>
</organism>
<feature type="compositionally biased region" description="Basic and acidic residues" evidence="1">
    <location>
        <begin position="76"/>
        <end position="87"/>
    </location>
</feature>
<reference evidence="3 4" key="1">
    <citation type="submission" date="2017-06" db="EMBL/GenBank/DDBJ databases">
        <authorList>
            <person name="Kim H.J."/>
            <person name="Triplett B.A."/>
        </authorList>
    </citation>
    <scope>NUCLEOTIDE SEQUENCE [LARGE SCALE GENOMIC DNA]</scope>
    <source>
        <strain evidence="3 4">DSM 22179</strain>
    </source>
</reference>
<feature type="region of interest" description="Disordered" evidence="1">
    <location>
        <begin position="76"/>
        <end position="99"/>
    </location>
</feature>